<dbReference type="GO" id="GO:0006086">
    <property type="term" value="P:pyruvate decarboxylation to acetyl-CoA"/>
    <property type="evidence" value="ECO:0007669"/>
    <property type="project" value="InterPro"/>
</dbReference>
<sequence>MRQLFRLRFSALPRRALFRSYSYPPHEIVGLPALSPTMDHGNLAKWRLKEGDRINSGDVICEVETDKAVVDFEAQDDMFLARILVPEGTEQISVGQPIMVTCEEEEDVAKFADFKLQDEEKSPSKEVGGPQMDSSSNNTQHVHSSSPPKIAESAQPPPTQTTATSHLEPQKFETASPRTVSKETKQPSNEGASQSPSPRLIESWGLGVKDSPLAFSLAQKQQEYLEKYGFTGSFPITFKQHS</sequence>
<feature type="domain" description="Lipoyl-binding" evidence="3">
    <location>
        <begin position="26"/>
        <end position="103"/>
    </location>
</feature>
<gene>
    <name evidence="4" type="ORF">BN9_078000</name>
</gene>
<dbReference type="AlphaFoldDB" id="A0A024GKI8"/>
<dbReference type="PANTHER" id="PTHR23151:SF90">
    <property type="entry name" value="DIHYDROLIPOYLLYSINE-RESIDUE ACETYLTRANSFERASE COMPONENT OF PYRUVATE DEHYDROGENASE COMPLEX, MITOCHONDRIAL-RELATED"/>
    <property type="match status" value="1"/>
</dbReference>
<evidence type="ECO:0000256" key="2">
    <source>
        <dbReference type="SAM" id="MobiDB-lite"/>
    </source>
</evidence>
<dbReference type="PROSITE" id="PS50968">
    <property type="entry name" value="BIOTINYL_LIPOYL"/>
    <property type="match status" value="1"/>
</dbReference>
<name>A0A024GKI8_9STRA</name>
<dbReference type="InterPro" id="IPR000089">
    <property type="entry name" value="Biotin_lipoyl"/>
</dbReference>
<dbReference type="Pfam" id="PF00364">
    <property type="entry name" value="Biotin_lipoyl"/>
    <property type="match status" value="1"/>
</dbReference>
<evidence type="ECO:0000313" key="4">
    <source>
        <dbReference type="EMBL" id="CCI46845.1"/>
    </source>
</evidence>
<evidence type="ECO:0000259" key="3">
    <source>
        <dbReference type="PROSITE" id="PS50968"/>
    </source>
</evidence>
<evidence type="ECO:0000256" key="1">
    <source>
        <dbReference type="ARBA" id="ARBA00022823"/>
    </source>
</evidence>
<dbReference type="FunFam" id="2.40.50.100:FF:000010">
    <property type="entry name" value="Acetyltransferase component of pyruvate dehydrogenase complex"/>
    <property type="match status" value="1"/>
</dbReference>
<dbReference type="GO" id="GO:0045254">
    <property type="term" value="C:pyruvate dehydrogenase complex"/>
    <property type="evidence" value="ECO:0007669"/>
    <property type="project" value="InterPro"/>
</dbReference>
<dbReference type="EMBL" id="CAIX01000143">
    <property type="protein sequence ID" value="CCI46845.1"/>
    <property type="molecule type" value="Genomic_DNA"/>
</dbReference>
<dbReference type="PANTHER" id="PTHR23151">
    <property type="entry name" value="DIHYDROLIPOAMIDE ACETYL/SUCCINYL-TRANSFERASE-RELATED"/>
    <property type="match status" value="1"/>
</dbReference>
<feature type="compositionally biased region" description="Polar residues" evidence="2">
    <location>
        <begin position="132"/>
        <end position="147"/>
    </location>
</feature>
<feature type="region of interest" description="Disordered" evidence="2">
    <location>
        <begin position="114"/>
        <end position="203"/>
    </location>
</feature>
<dbReference type="InterPro" id="IPR045257">
    <property type="entry name" value="E2/Pdx1"/>
</dbReference>
<dbReference type="STRING" id="65357.A0A024GKI8"/>
<dbReference type="Gene3D" id="2.40.50.100">
    <property type="match status" value="1"/>
</dbReference>
<protein>
    <recommendedName>
        <fullName evidence="3">Lipoyl-binding domain-containing protein</fullName>
    </recommendedName>
</protein>
<proteinExistence type="predicted"/>
<dbReference type="InParanoid" id="A0A024GKI8"/>
<dbReference type="SUPFAM" id="SSF51230">
    <property type="entry name" value="Single hybrid motif"/>
    <property type="match status" value="1"/>
</dbReference>
<feature type="compositionally biased region" description="Basic and acidic residues" evidence="2">
    <location>
        <begin position="114"/>
        <end position="124"/>
    </location>
</feature>
<organism evidence="4 5">
    <name type="scientific">Albugo candida</name>
    <dbReference type="NCBI Taxonomy" id="65357"/>
    <lineage>
        <taxon>Eukaryota</taxon>
        <taxon>Sar</taxon>
        <taxon>Stramenopiles</taxon>
        <taxon>Oomycota</taxon>
        <taxon>Peronosporomycetes</taxon>
        <taxon>Albuginales</taxon>
        <taxon>Albuginaceae</taxon>
        <taxon>Albugo</taxon>
    </lineage>
</organism>
<comment type="caution">
    <text evidence="4">The sequence shown here is derived from an EMBL/GenBank/DDBJ whole genome shotgun (WGS) entry which is preliminary data.</text>
</comment>
<evidence type="ECO:0000313" key="5">
    <source>
        <dbReference type="Proteomes" id="UP000053237"/>
    </source>
</evidence>
<keyword evidence="5" id="KW-1185">Reference proteome</keyword>
<dbReference type="GO" id="GO:0004742">
    <property type="term" value="F:dihydrolipoyllysine-residue acetyltransferase activity"/>
    <property type="evidence" value="ECO:0007669"/>
    <property type="project" value="TreeGrafter"/>
</dbReference>
<dbReference type="Proteomes" id="UP000053237">
    <property type="component" value="Unassembled WGS sequence"/>
</dbReference>
<dbReference type="InterPro" id="IPR011053">
    <property type="entry name" value="Single_hybrid_motif"/>
</dbReference>
<reference evidence="4 5" key="1">
    <citation type="submission" date="2012-05" db="EMBL/GenBank/DDBJ databases">
        <title>Recombination and specialization in a pathogen metapopulation.</title>
        <authorList>
            <person name="Gardiner A."/>
            <person name="Kemen E."/>
            <person name="Schultz-Larsen T."/>
            <person name="MacLean D."/>
            <person name="Van Oosterhout C."/>
            <person name="Jones J.D.G."/>
        </authorList>
    </citation>
    <scope>NUCLEOTIDE SEQUENCE [LARGE SCALE GENOMIC DNA]</scope>
    <source>
        <strain evidence="4 5">Ac Nc2</strain>
    </source>
</reference>
<keyword evidence="1" id="KW-0450">Lipoyl</keyword>
<dbReference type="OrthoDB" id="537444at2759"/>
<feature type="compositionally biased region" description="Polar residues" evidence="2">
    <location>
        <begin position="186"/>
        <end position="197"/>
    </location>
</feature>
<dbReference type="CDD" id="cd06849">
    <property type="entry name" value="lipoyl_domain"/>
    <property type="match status" value="1"/>
</dbReference>
<accession>A0A024GKI8</accession>